<feature type="compositionally biased region" description="Basic and acidic residues" evidence="1">
    <location>
        <begin position="57"/>
        <end position="86"/>
    </location>
</feature>
<dbReference type="HOGENOM" id="CLU_065101_0_0_7"/>
<dbReference type="Pfam" id="PF14804">
    <property type="entry name" value="Jag_N"/>
    <property type="match status" value="1"/>
</dbReference>
<keyword evidence="4" id="KW-1185">Reference proteome</keyword>
<evidence type="ECO:0000313" key="3">
    <source>
        <dbReference type="EMBL" id="EAU00269.1"/>
    </source>
</evidence>
<feature type="domain" description="RNA-binding protein KhpB N-terminal" evidence="2">
    <location>
        <begin position="2"/>
        <end position="53"/>
    </location>
</feature>
<dbReference type="KEGG" id="ccv:CCV52592_1832"/>
<dbReference type="Gene3D" id="3.30.1370.180">
    <property type="match status" value="1"/>
</dbReference>
<feature type="compositionally biased region" description="Basic and acidic residues" evidence="1">
    <location>
        <begin position="209"/>
        <end position="219"/>
    </location>
</feature>
<dbReference type="Gene3D" id="3.30.300.20">
    <property type="match status" value="1"/>
</dbReference>
<dbReference type="PANTHER" id="PTHR35800:SF1">
    <property type="entry name" value="RNA-BINDING PROTEIN KHPB"/>
    <property type="match status" value="1"/>
</dbReference>
<organism evidence="3 4">
    <name type="scientific">Campylobacter curvus (strain 525.92)</name>
    <dbReference type="NCBI Taxonomy" id="360105"/>
    <lineage>
        <taxon>Bacteria</taxon>
        <taxon>Pseudomonadati</taxon>
        <taxon>Campylobacterota</taxon>
        <taxon>Epsilonproteobacteria</taxon>
        <taxon>Campylobacterales</taxon>
        <taxon>Campylobacteraceae</taxon>
        <taxon>Campylobacter</taxon>
    </lineage>
</organism>
<dbReference type="OrthoDB" id="5329502at2"/>
<dbReference type="RefSeq" id="WP_011992391.1">
    <property type="nucleotide sequence ID" value="NC_009715.2"/>
</dbReference>
<dbReference type="PANTHER" id="PTHR35800">
    <property type="entry name" value="PROTEIN JAG"/>
    <property type="match status" value="1"/>
</dbReference>
<dbReference type="Gene3D" id="3.30.30.80">
    <property type="entry name" value="probable RNA-binding protein from clostridium symbiosum atcc 14940"/>
    <property type="match status" value="1"/>
</dbReference>
<dbReference type="AlphaFoldDB" id="A7GYZ2"/>
<accession>A7GYZ2</accession>
<protein>
    <submittedName>
        <fullName evidence="3">RNA-binding protein (Jag domain)</fullName>
    </submittedName>
</protein>
<reference evidence="3" key="1">
    <citation type="submission" date="2016-07" db="EMBL/GenBank/DDBJ databases">
        <title>Comparative genomics of the Campylobacter concisus group.</title>
        <authorList>
            <person name="Miller W.G."/>
            <person name="Yee E."/>
            <person name="Chapman M.H."/>
            <person name="Huynh S."/>
            <person name="Bono J.L."/>
            <person name="On S.L.W."/>
            <person name="StLeger J."/>
            <person name="Foster G."/>
            <person name="Parker C.T."/>
        </authorList>
    </citation>
    <scope>NUCLEOTIDE SEQUENCE</scope>
    <source>
        <strain evidence="3">525.92</strain>
    </source>
</reference>
<evidence type="ECO:0000313" key="4">
    <source>
        <dbReference type="Proteomes" id="UP000006380"/>
    </source>
</evidence>
<evidence type="ECO:0000256" key="1">
    <source>
        <dbReference type="SAM" id="MobiDB-lite"/>
    </source>
</evidence>
<dbReference type="InterPro" id="IPR039247">
    <property type="entry name" value="KhpB"/>
</dbReference>
<name>A7GYZ2_CAMC5</name>
<dbReference type="Pfam" id="PF18472">
    <property type="entry name" value="HP1451_C"/>
    <property type="match status" value="1"/>
</dbReference>
<evidence type="ECO:0000259" key="2">
    <source>
        <dbReference type="SMART" id="SM01245"/>
    </source>
</evidence>
<dbReference type="InterPro" id="IPR015946">
    <property type="entry name" value="KH_dom-like_a/b"/>
</dbReference>
<feature type="region of interest" description="Disordered" evidence="1">
    <location>
        <begin position="200"/>
        <end position="219"/>
    </location>
</feature>
<dbReference type="InterPro" id="IPR038247">
    <property type="entry name" value="Jag_N_dom_sf"/>
</dbReference>
<dbReference type="EMBL" id="CP000767">
    <property type="protein sequence ID" value="EAU00269.1"/>
    <property type="molecule type" value="Genomic_DNA"/>
</dbReference>
<dbReference type="InterPro" id="IPR032782">
    <property type="entry name" value="KhpB_N"/>
</dbReference>
<dbReference type="STRING" id="360105.CCV52592_1832"/>
<sequence>MRIEAENLQEAFQKAASELKCSVTELDIKVIQHPSGGIFGFFKKSAIIEAVPEKQTQKLQEKFKNKHEQKQNNHKNNTDNKNESRHTNGNNSSKHDEQEAKSVNSGVKREHTEKKRNRHKKNREDKEFKTEKAGPSLSEKNSTLAHAAFADKTEDENLVTEFEVAKPEYVIKRIDDEKNDTSSHKKPSKDILDTSILENFNQESTVPESRNEPKKAPKEPIDFDKILPEIKDGLNKLFAASCFDITKIEASKFNDDTVLIELDGGDAALLIGKEGYRYKAISYLLYNWLNVKYNLAIRLEIAEFLKNQEAMIEQYLNGVIERVQNTGRAQTKPLDGVLVKIALEKLREKFPQKYVGIKSGNDGKFVVVNDFFKK</sequence>
<dbReference type="Proteomes" id="UP000006380">
    <property type="component" value="Chromosome"/>
</dbReference>
<proteinExistence type="predicted"/>
<feature type="compositionally biased region" description="Basic and acidic residues" evidence="1">
    <location>
        <begin position="122"/>
        <end position="132"/>
    </location>
</feature>
<gene>
    <name evidence="3" type="ORF">CCV52592_1832</name>
</gene>
<dbReference type="SMART" id="SM01245">
    <property type="entry name" value="Jag_N"/>
    <property type="match status" value="1"/>
</dbReference>
<dbReference type="InterPro" id="IPR040977">
    <property type="entry name" value="HP1451_C"/>
</dbReference>
<dbReference type="GO" id="GO:0003723">
    <property type="term" value="F:RNA binding"/>
    <property type="evidence" value="ECO:0007669"/>
    <property type="project" value="InterPro"/>
</dbReference>
<feature type="region of interest" description="Disordered" evidence="1">
    <location>
        <begin position="57"/>
        <end position="142"/>
    </location>
</feature>